<dbReference type="SMART" id="SM00248">
    <property type="entry name" value="ANK"/>
    <property type="match status" value="6"/>
</dbReference>
<dbReference type="PANTHER" id="PTHR46586:SF3">
    <property type="entry name" value="ANKYRIN REPEAT-CONTAINING PROTEIN"/>
    <property type="match status" value="1"/>
</dbReference>
<accession>A0A067BV73</accession>
<dbReference type="KEGG" id="spar:SPRG_16134"/>
<reference evidence="1 2" key="1">
    <citation type="journal article" date="2013" name="PLoS Genet.">
        <title>Distinctive expansion of potential virulence genes in the genome of the oomycete fish pathogen Saprolegnia parasitica.</title>
        <authorList>
            <person name="Jiang R.H."/>
            <person name="de Bruijn I."/>
            <person name="Haas B.J."/>
            <person name="Belmonte R."/>
            <person name="Lobach L."/>
            <person name="Christie J."/>
            <person name="van den Ackerveken G."/>
            <person name="Bottin A."/>
            <person name="Bulone V."/>
            <person name="Diaz-Moreno S.M."/>
            <person name="Dumas B."/>
            <person name="Fan L."/>
            <person name="Gaulin E."/>
            <person name="Govers F."/>
            <person name="Grenville-Briggs L.J."/>
            <person name="Horner N.R."/>
            <person name="Levin J.Z."/>
            <person name="Mammella M."/>
            <person name="Meijer H.J."/>
            <person name="Morris P."/>
            <person name="Nusbaum C."/>
            <person name="Oome S."/>
            <person name="Phillips A.J."/>
            <person name="van Rooyen D."/>
            <person name="Rzeszutek E."/>
            <person name="Saraiva M."/>
            <person name="Secombes C.J."/>
            <person name="Seidl M.F."/>
            <person name="Snel B."/>
            <person name="Stassen J.H."/>
            <person name="Sykes S."/>
            <person name="Tripathy S."/>
            <person name="van den Berg H."/>
            <person name="Vega-Arreguin J.C."/>
            <person name="Wawra S."/>
            <person name="Young S.K."/>
            <person name="Zeng Q."/>
            <person name="Dieguez-Uribeondo J."/>
            <person name="Russ C."/>
            <person name="Tyler B.M."/>
            <person name="van West P."/>
        </authorList>
    </citation>
    <scope>NUCLEOTIDE SEQUENCE [LARGE SCALE GENOMIC DNA]</scope>
    <source>
        <strain evidence="1 2">CBS 223.65</strain>
    </source>
</reference>
<dbReference type="OMA" id="WARSKAM"/>
<proteinExistence type="predicted"/>
<dbReference type="AlphaFoldDB" id="A0A067BV73"/>
<protein>
    <submittedName>
        <fullName evidence="1">Uncharacterized protein</fullName>
    </submittedName>
</protein>
<sequence length="481" mass="51586">MTRYQNGLPLSLLGLDHEWKVDLAFEWVNVPGIRFALRYEQRDVWSGELFLDALDARFPLHWALFTELLALDAAAPSVLSCAAKYGTRATFISLSALGFCSVQPIDGACRNGHMDVLRYLCNESCSVKGFDDAASHGHVDVLRFMHATHRVTGSPRALHLAAQHGHADVVLFLLTHQQWTARDIEVSLRNAASEGHTSIVACLLAQYPRPVNMPAVDTRSIEVYELLVAQSVPAVLDVDALVAAGNLAHVQYAYAHNLGTCSAHAMTAAARVSLQMVQLLDRMGVACAPAAMDAAAKAGALEILEYLHAQRAEGCTARAIVNAAAKGHLDVVRYLLPHRMDDVGYAEALDKAAAKGHLNVVQFLLSHRSNVGTANALDGAARGGHEDVVAYLLAQGRPCTSAALDGAADGGHLAIVQRLHAAGALATTAALDRAIVRGHLEVVAFLLAHRSEGFSTRAIAWARSKAMQRLLTSSHLCPSPR</sequence>
<dbReference type="Pfam" id="PF12796">
    <property type="entry name" value="Ank_2"/>
    <property type="match status" value="1"/>
</dbReference>
<dbReference type="GeneID" id="24137786"/>
<dbReference type="PANTHER" id="PTHR46586">
    <property type="entry name" value="ANKYRIN REPEAT-CONTAINING PROTEIN"/>
    <property type="match status" value="1"/>
</dbReference>
<dbReference type="SUPFAM" id="SSF48403">
    <property type="entry name" value="Ankyrin repeat"/>
    <property type="match status" value="1"/>
</dbReference>
<dbReference type="RefSeq" id="XP_012210757.1">
    <property type="nucleotide sequence ID" value="XM_012355367.1"/>
</dbReference>
<gene>
    <name evidence="1" type="ORF">SPRG_16134</name>
</gene>
<organism evidence="1 2">
    <name type="scientific">Saprolegnia parasitica (strain CBS 223.65)</name>
    <dbReference type="NCBI Taxonomy" id="695850"/>
    <lineage>
        <taxon>Eukaryota</taxon>
        <taxon>Sar</taxon>
        <taxon>Stramenopiles</taxon>
        <taxon>Oomycota</taxon>
        <taxon>Saprolegniomycetes</taxon>
        <taxon>Saprolegniales</taxon>
        <taxon>Saprolegniaceae</taxon>
        <taxon>Saprolegnia</taxon>
    </lineage>
</organism>
<dbReference type="Pfam" id="PF00023">
    <property type="entry name" value="Ank"/>
    <property type="match status" value="1"/>
</dbReference>
<dbReference type="InterPro" id="IPR052050">
    <property type="entry name" value="SecEffector_AnkRepeat"/>
</dbReference>
<dbReference type="InterPro" id="IPR036770">
    <property type="entry name" value="Ankyrin_rpt-contain_sf"/>
</dbReference>
<dbReference type="OrthoDB" id="76098at2759"/>
<dbReference type="VEuPathDB" id="FungiDB:SPRG_16134"/>
<evidence type="ECO:0000313" key="1">
    <source>
        <dbReference type="EMBL" id="KDO18532.1"/>
    </source>
</evidence>
<dbReference type="Gene3D" id="1.25.40.20">
    <property type="entry name" value="Ankyrin repeat-containing domain"/>
    <property type="match status" value="3"/>
</dbReference>
<dbReference type="EMBL" id="KK583422">
    <property type="protein sequence ID" value="KDO18532.1"/>
    <property type="molecule type" value="Genomic_DNA"/>
</dbReference>
<evidence type="ECO:0000313" key="2">
    <source>
        <dbReference type="Proteomes" id="UP000030745"/>
    </source>
</evidence>
<dbReference type="Proteomes" id="UP000030745">
    <property type="component" value="Unassembled WGS sequence"/>
</dbReference>
<keyword evidence="2" id="KW-1185">Reference proteome</keyword>
<name>A0A067BV73_SAPPC</name>
<dbReference type="InterPro" id="IPR002110">
    <property type="entry name" value="Ankyrin_rpt"/>
</dbReference>